<evidence type="ECO:0000256" key="1">
    <source>
        <dbReference type="SAM" id="MobiDB-lite"/>
    </source>
</evidence>
<comment type="caution">
    <text evidence="2">The sequence shown here is derived from an EMBL/GenBank/DDBJ whole genome shotgun (WGS) entry which is preliminary data.</text>
</comment>
<protein>
    <submittedName>
        <fullName evidence="2">Uncharacterized protein</fullName>
    </submittedName>
</protein>
<accession>A0A482XE44</accession>
<keyword evidence="3" id="KW-1185">Reference proteome</keyword>
<gene>
    <name evidence="2" type="ORF">LSTR_LSTR009171</name>
</gene>
<feature type="region of interest" description="Disordered" evidence="1">
    <location>
        <begin position="82"/>
        <end position="102"/>
    </location>
</feature>
<dbReference type="InParanoid" id="A0A482XE44"/>
<dbReference type="EMBL" id="QKKF02012223">
    <property type="protein sequence ID" value="RZF43748.1"/>
    <property type="molecule type" value="Genomic_DNA"/>
</dbReference>
<feature type="compositionally biased region" description="Acidic residues" evidence="1">
    <location>
        <begin position="82"/>
        <end position="98"/>
    </location>
</feature>
<evidence type="ECO:0000313" key="2">
    <source>
        <dbReference type="EMBL" id="RZF43748.1"/>
    </source>
</evidence>
<proteinExistence type="predicted"/>
<name>A0A482XE44_LAOST</name>
<reference evidence="2 3" key="1">
    <citation type="journal article" date="2017" name="Gigascience">
        <title>Genome sequence of the small brown planthopper, Laodelphax striatellus.</title>
        <authorList>
            <person name="Zhu J."/>
            <person name="Jiang F."/>
            <person name="Wang X."/>
            <person name="Yang P."/>
            <person name="Bao Y."/>
            <person name="Zhao W."/>
            <person name="Wang W."/>
            <person name="Lu H."/>
            <person name="Wang Q."/>
            <person name="Cui N."/>
            <person name="Li J."/>
            <person name="Chen X."/>
            <person name="Luo L."/>
            <person name="Yu J."/>
            <person name="Kang L."/>
            <person name="Cui F."/>
        </authorList>
    </citation>
    <scope>NUCLEOTIDE SEQUENCE [LARGE SCALE GENOMIC DNA]</scope>
    <source>
        <strain evidence="2">Lst14</strain>
    </source>
</reference>
<dbReference type="AlphaFoldDB" id="A0A482XE44"/>
<organism evidence="2 3">
    <name type="scientific">Laodelphax striatellus</name>
    <name type="common">Small brown planthopper</name>
    <name type="synonym">Delphax striatella</name>
    <dbReference type="NCBI Taxonomy" id="195883"/>
    <lineage>
        <taxon>Eukaryota</taxon>
        <taxon>Metazoa</taxon>
        <taxon>Ecdysozoa</taxon>
        <taxon>Arthropoda</taxon>
        <taxon>Hexapoda</taxon>
        <taxon>Insecta</taxon>
        <taxon>Pterygota</taxon>
        <taxon>Neoptera</taxon>
        <taxon>Paraneoptera</taxon>
        <taxon>Hemiptera</taxon>
        <taxon>Auchenorrhyncha</taxon>
        <taxon>Fulgoroidea</taxon>
        <taxon>Delphacidae</taxon>
        <taxon>Criomorphinae</taxon>
        <taxon>Laodelphax</taxon>
    </lineage>
</organism>
<dbReference type="Proteomes" id="UP000291343">
    <property type="component" value="Unassembled WGS sequence"/>
</dbReference>
<evidence type="ECO:0000313" key="3">
    <source>
        <dbReference type="Proteomes" id="UP000291343"/>
    </source>
</evidence>
<sequence length="179" mass="20580">MTSCQNTILYVAAEDSIVYHQQALGTQSSLISRSRESLVLDIPGLLISYLTTKNLTKMPANPGFLLSEVKEEEIIIKDEVVEEEDDVEEPSEREEEEEFTIKEEEGLEEELTLMDEDELEKEVAIKDEDEFVEELTKTEETTLPVAVLKLYRIEELNRIARTHNRKQSSDESLILNPDF</sequence>